<dbReference type="SUPFAM" id="SSF51556">
    <property type="entry name" value="Metallo-dependent hydrolases"/>
    <property type="match status" value="1"/>
</dbReference>
<comment type="caution">
    <text evidence="3">The sequence shown here is derived from an EMBL/GenBank/DDBJ whole genome shotgun (WGS) entry which is preliminary data.</text>
</comment>
<dbReference type="Proteomes" id="UP000183971">
    <property type="component" value="Unassembled WGS sequence"/>
</dbReference>
<name>A0A1L7W864_FUSPR</name>
<protein>
    <recommendedName>
        <fullName evidence="2">Amidohydrolase-related domain-containing protein</fullName>
    </recommendedName>
</protein>
<evidence type="ECO:0000259" key="2">
    <source>
        <dbReference type="Pfam" id="PF04909"/>
    </source>
</evidence>
<dbReference type="GeneID" id="42048787"/>
<proteinExistence type="inferred from homology"/>
<organism evidence="3 4">
    <name type="scientific">Fusarium proliferatum (strain ET1)</name>
    <name type="common">Orchid endophyte fungus</name>
    <dbReference type="NCBI Taxonomy" id="1227346"/>
    <lineage>
        <taxon>Eukaryota</taxon>
        <taxon>Fungi</taxon>
        <taxon>Dikarya</taxon>
        <taxon>Ascomycota</taxon>
        <taxon>Pezizomycotina</taxon>
        <taxon>Sordariomycetes</taxon>
        <taxon>Hypocreomycetidae</taxon>
        <taxon>Hypocreales</taxon>
        <taxon>Nectriaceae</taxon>
        <taxon>Fusarium</taxon>
        <taxon>Fusarium fujikuroi species complex</taxon>
    </lineage>
</organism>
<keyword evidence="4" id="KW-1185">Reference proteome</keyword>
<feature type="domain" description="Amidohydrolase-related" evidence="2">
    <location>
        <begin position="142"/>
        <end position="345"/>
    </location>
</feature>
<dbReference type="AlphaFoldDB" id="A0A1L7W864"/>
<dbReference type="InterPro" id="IPR052350">
    <property type="entry name" value="Metallo-dep_Lactonases"/>
</dbReference>
<dbReference type="PANTHER" id="PTHR43569:SF2">
    <property type="entry name" value="AMIDOHYDROLASE-RELATED DOMAIN-CONTAINING PROTEIN"/>
    <property type="match status" value="1"/>
</dbReference>
<sequence length="345" mass="39006">MKSQDHLPVIDSHIHLFPASETGSLSWYTNEHPLAGQHSVDQYREATASEPSLSGFIFVETDRKNDLKSGELDGSGWRGPLSELAWIKRIALGQPRPHEGHSAEDQRLCLGIVLWAPLPSNADAMKLYLLKAEEAVGLGWSRVKGFRYLLQDEPHGTMLHDNFIENTKLLGRRGFTFDVCIDLHRRGQQQIKDLVAFAKLTRDKVPENEKVVLVLDHICKPDMSGSNSGSDVIFITWRDAMHELGQDEHTYIKFSGGFSEMGDSVNDLSTNEICEVLGKWFRVLLESFGPRRIMFGSDWPVCTINMMNAWECWRDVTVQLCQESSLTLEEQGMIFSGTARHAYNL</sequence>
<dbReference type="InterPro" id="IPR032466">
    <property type="entry name" value="Metal_Hydrolase"/>
</dbReference>
<dbReference type="VEuPathDB" id="FungiDB:FPRO_03902"/>
<dbReference type="InterPro" id="IPR006680">
    <property type="entry name" value="Amidohydro-rel"/>
</dbReference>
<reference evidence="4" key="1">
    <citation type="journal article" date="2016" name="Genome Biol. Evol.">
        <title>Comparative 'omics' of the Fusarium fujikuroi species complex highlights differences in genetic potential and metabolite synthesis.</title>
        <authorList>
            <person name="Niehaus E.-M."/>
            <person name="Muensterkoetter M."/>
            <person name="Proctor R.H."/>
            <person name="Brown D.W."/>
            <person name="Sharon A."/>
            <person name="Idan Y."/>
            <person name="Oren-Young L."/>
            <person name="Sieber C.M."/>
            <person name="Novak O."/>
            <person name="Pencik A."/>
            <person name="Tarkowska D."/>
            <person name="Hromadova K."/>
            <person name="Freeman S."/>
            <person name="Maymon M."/>
            <person name="Elazar M."/>
            <person name="Youssef S.A."/>
            <person name="El-Shabrawy E.S.M."/>
            <person name="Shalaby A.B.A."/>
            <person name="Houterman P."/>
            <person name="Brock N.L."/>
            <person name="Burkhardt I."/>
            <person name="Tsavkelova E.A."/>
            <person name="Dickschat J.S."/>
            <person name="Galuszka P."/>
            <person name="Gueldener U."/>
            <person name="Tudzynski B."/>
        </authorList>
    </citation>
    <scope>NUCLEOTIDE SEQUENCE [LARGE SCALE GENOMIC DNA]</scope>
    <source>
        <strain evidence="4">ET1</strain>
    </source>
</reference>
<accession>A0A1L7W864</accession>
<evidence type="ECO:0000313" key="3">
    <source>
        <dbReference type="EMBL" id="CZR48777.1"/>
    </source>
</evidence>
<dbReference type="Pfam" id="PF04909">
    <property type="entry name" value="Amidohydro_2"/>
    <property type="match status" value="1"/>
</dbReference>
<gene>
    <name evidence="3" type="ORF">FPRO_03902</name>
</gene>
<dbReference type="EMBL" id="FJOF01000014">
    <property type="protein sequence ID" value="CZR48777.1"/>
    <property type="molecule type" value="Genomic_DNA"/>
</dbReference>
<evidence type="ECO:0000313" key="4">
    <source>
        <dbReference type="Proteomes" id="UP000183971"/>
    </source>
</evidence>
<dbReference type="Gene3D" id="3.20.20.140">
    <property type="entry name" value="Metal-dependent hydrolases"/>
    <property type="match status" value="1"/>
</dbReference>
<evidence type="ECO:0000256" key="1">
    <source>
        <dbReference type="ARBA" id="ARBA00038310"/>
    </source>
</evidence>
<comment type="similarity">
    <text evidence="1">Belongs to the metallo-dependent hydrolases superfamily.</text>
</comment>
<dbReference type="PANTHER" id="PTHR43569">
    <property type="entry name" value="AMIDOHYDROLASE"/>
    <property type="match status" value="1"/>
</dbReference>
<dbReference type="GO" id="GO:0016787">
    <property type="term" value="F:hydrolase activity"/>
    <property type="evidence" value="ECO:0007669"/>
    <property type="project" value="InterPro"/>
</dbReference>
<dbReference type="RefSeq" id="XP_031089300.1">
    <property type="nucleotide sequence ID" value="XM_031223996.1"/>
</dbReference>